<dbReference type="AlphaFoldDB" id="A0A939JGR3"/>
<keyword evidence="2" id="KW-1185">Reference proteome</keyword>
<evidence type="ECO:0000313" key="2">
    <source>
        <dbReference type="Proteomes" id="UP000664167"/>
    </source>
</evidence>
<dbReference type="RefSeq" id="WP_206960791.1">
    <property type="nucleotide sequence ID" value="NZ_BAAAJJ010000016.1"/>
</dbReference>
<dbReference type="EMBL" id="JAFLRJ010000047">
    <property type="protein sequence ID" value="MBO0511370.1"/>
    <property type="molecule type" value="Genomic_DNA"/>
</dbReference>
<accession>A0A939JGR3</accession>
<dbReference type="Proteomes" id="UP000664167">
    <property type="component" value="Unassembled WGS sequence"/>
</dbReference>
<gene>
    <name evidence="1" type="ORF">J0695_06045</name>
</gene>
<proteinExistence type="predicted"/>
<protein>
    <submittedName>
        <fullName evidence="1">Uncharacterized protein</fullName>
    </submittedName>
</protein>
<name>A0A939JGR3_9ACTN</name>
<reference evidence="1" key="1">
    <citation type="submission" date="2021-03" db="EMBL/GenBank/DDBJ databases">
        <title>Streptomyces poriferae sp. nov., a novel marine sponge-derived Actinobacteria species with anti-MRSA activity.</title>
        <authorList>
            <person name="Sandoval-Powers M."/>
            <person name="Kralova S."/>
            <person name="Nguyen G.-S."/>
            <person name="Fawwal D."/>
            <person name="Degnes K."/>
            <person name="Klinkenberg G."/>
            <person name="Sletta H."/>
            <person name="Wentzel A."/>
            <person name="Liles M.R."/>
        </authorList>
    </citation>
    <scope>NUCLEOTIDE SEQUENCE</scope>
    <source>
        <strain evidence="1">DSM 41794</strain>
    </source>
</reference>
<comment type="caution">
    <text evidence="1">The sequence shown here is derived from an EMBL/GenBank/DDBJ whole genome shotgun (WGS) entry which is preliminary data.</text>
</comment>
<evidence type="ECO:0000313" key="1">
    <source>
        <dbReference type="EMBL" id="MBO0511370.1"/>
    </source>
</evidence>
<organism evidence="1 2">
    <name type="scientific">Streptomyces beijiangensis</name>
    <dbReference type="NCBI Taxonomy" id="163361"/>
    <lineage>
        <taxon>Bacteria</taxon>
        <taxon>Bacillati</taxon>
        <taxon>Actinomycetota</taxon>
        <taxon>Actinomycetes</taxon>
        <taxon>Kitasatosporales</taxon>
        <taxon>Streptomycetaceae</taxon>
        <taxon>Streptomyces</taxon>
    </lineage>
</organism>
<sequence>MTREDPRPLRVLLRSRDGRLLDLEDGGRDVTLEEFRARLQTGERLRVRHETTGGDCTLDLLLQLVATCLPKEGGLLGLLGDGGTR</sequence>